<reference evidence="4" key="1">
    <citation type="submission" date="2023-07" db="EMBL/GenBank/DDBJ databases">
        <title>Description of three actinobacteria isolated from air of manufacturing shop in a pharmaceutical factory.</title>
        <authorList>
            <person name="Zhang D.-F."/>
        </authorList>
    </citation>
    <scope>NUCLEOTIDE SEQUENCE [LARGE SCALE GENOMIC DNA]</scope>
    <source>
        <strain evidence="4">CCTCC AB 207010</strain>
    </source>
</reference>
<dbReference type="InterPro" id="IPR013974">
    <property type="entry name" value="SAF"/>
</dbReference>
<dbReference type="Pfam" id="PF08666">
    <property type="entry name" value="SAF"/>
    <property type="match status" value="1"/>
</dbReference>
<evidence type="ECO:0000313" key="4">
    <source>
        <dbReference type="Proteomes" id="UP001260872"/>
    </source>
</evidence>
<dbReference type="Proteomes" id="UP001260872">
    <property type="component" value="Unassembled WGS sequence"/>
</dbReference>
<name>A0ABU1FQ65_9MICC</name>
<proteinExistence type="predicted"/>
<keyword evidence="4" id="KW-1185">Reference proteome</keyword>
<evidence type="ECO:0000256" key="1">
    <source>
        <dbReference type="SAM" id="SignalP"/>
    </source>
</evidence>
<gene>
    <name evidence="3" type="primary">cpaB</name>
    <name evidence="3" type="ORF">RH857_01145</name>
</gene>
<feature type="domain" description="SAF" evidence="2">
    <location>
        <begin position="32"/>
        <end position="94"/>
    </location>
</feature>
<dbReference type="RefSeq" id="WP_310536139.1">
    <property type="nucleotide sequence ID" value="NZ_BAAAOC010000015.1"/>
</dbReference>
<dbReference type="InterPro" id="IPR017592">
    <property type="entry name" value="Pilus_assmbl_Flp-typ_CpaB"/>
</dbReference>
<dbReference type="EMBL" id="JAVKGT010000002">
    <property type="protein sequence ID" value="MDR5710749.1"/>
    <property type="molecule type" value="Genomic_DNA"/>
</dbReference>
<dbReference type="Pfam" id="PF16976">
    <property type="entry name" value="RcpC"/>
    <property type="match status" value="1"/>
</dbReference>
<dbReference type="SMART" id="SM00858">
    <property type="entry name" value="SAF"/>
    <property type="match status" value="1"/>
</dbReference>
<protein>
    <submittedName>
        <fullName evidence="3">Flp pilus assembly protein CpaB</fullName>
    </submittedName>
</protein>
<organism evidence="3 4">
    <name type="scientific">Nesterenkonia flava</name>
    <dbReference type="NCBI Taxonomy" id="469799"/>
    <lineage>
        <taxon>Bacteria</taxon>
        <taxon>Bacillati</taxon>
        <taxon>Actinomycetota</taxon>
        <taxon>Actinomycetes</taxon>
        <taxon>Micrococcales</taxon>
        <taxon>Micrococcaceae</taxon>
        <taxon>Nesterenkonia</taxon>
    </lineage>
</organism>
<dbReference type="NCBIfam" id="TIGR03177">
    <property type="entry name" value="pilus_cpaB"/>
    <property type="match status" value="1"/>
</dbReference>
<feature type="chain" id="PRO_5045645841" evidence="1">
    <location>
        <begin position="20"/>
        <end position="203"/>
    </location>
</feature>
<accession>A0ABU1FQ65</accession>
<evidence type="ECO:0000313" key="3">
    <source>
        <dbReference type="EMBL" id="MDR5710749.1"/>
    </source>
</evidence>
<sequence length="203" mass="20658">MRRFRIPLAIALGLGAAAAALLTGSPGEIETRTAVRVTAPVAAGETLTAAVLEEVQVDAHAVPPGHSTQRATYEGKTVATALPSGALVHESQLVGPSLLEGHAPGTVAVPVRPADTAMIGLLSPGQHVDVLVSSDAPGRQSGTRRVAENAPVLWIPRGDEDNWLGSSGEGQQVIILAVDAATAEAIAQAAHEGRLHVSLRGGP</sequence>
<keyword evidence="1" id="KW-0732">Signal</keyword>
<dbReference type="CDD" id="cd11614">
    <property type="entry name" value="SAF_CpaB_FlgA_like"/>
    <property type="match status" value="1"/>
</dbReference>
<comment type="caution">
    <text evidence="3">The sequence shown here is derived from an EMBL/GenBank/DDBJ whole genome shotgun (WGS) entry which is preliminary data.</text>
</comment>
<evidence type="ECO:0000259" key="2">
    <source>
        <dbReference type="SMART" id="SM00858"/>
    </source>
</evidence>
<dbReference type="InterPro" id="IPR031571">
    <property type="entry name" value="RcpC_dom"/>
</dbReference>
<feature type="signal peptide" evidence="1">
    <location>
        <begin position="1"/>
        <end position="19"/>
    </location>
</feature>